<organism evidence="1">
    <name type="scientific">Anguilla anguilla</name>
    <name type="common">European freshwater eel</name>
    <name type="synonym">Muraena anguilla</name>
    <dbReference type="NCBI Taxonomy" id="7936"/>
    <lineage>
        <taxon>Eukaryota</taxon>
        <taxon>Metazoa</taxon>
        <taxon>Chordata</taxon>
        <taxon>Craniata</taxon>
        <taxon>Vertebrata</taxon>
        <taxon>Euteleostomi</taxon>
        <taxon>Actinopterygii</taxon>
        <taxon>Neopterygii</taxon>
        <taxon>Teleostei</taxon>
        <taxon>Anguilliformes</taxon>
        <taxon>Anguillidae</taxon>
        <taxon>Anguilla</taxon>
    </lineage>
</organism>
<name>A0A0E9VFE8_ANGAN</name>
<dbReference type="EMBL" id="GBXM01032382">
    <property type="protein sequence ID" value="JAH76195.1"/>
    <property type="molecule type" value="Transcribed_RNA"/>
</dbReference>
<evidence type="ECO:0000313" key="1">
    <source>
        <dbReference type="EMBL" id="JAH76195.1"/>
    </source>
</evidence>
<accession>A0A0E9VFE8</accession>
<protein>
    <submittedName>
        <fullName evidence="1">Uncharacterized protein</fullName>
    </submittedName>
</protein>
<proteinExistence type="predicted"/>
<reference evidence="1" key="1">
    <citation type="submission" date="2014-11" db="EMBL/GenBank/DDBJ databases">
        <authorList>
            <person name="Amaro Gonzalez C."/>
        </authorList>
    </citation>
    <scope>NUCLEOTIDE SEQUENCE</scope>
</reference>
<dbReference type="AlphaFoldDB" id="A0A0E9VFE8"/>
<sequence>MARNSSFCTEMYMNLLSQAVQAFSLL</sequence>
<reference evidence="1" key="2">
    <citation type="journal article" date="2015" name="Fish Shellfish Immunol.">
        <title>Early steps in the European eel (Anguilla anguilla)-Vibrio vulnificus interaction in the gills: Role of the RtxA13 toxin.</title>
        <authorList>
            <person name="Callol A."/>
            <person name="Pajuelo D."/>
            <person name="Ebbesson L."/>
            <person name="Teles M."/>
            <person name="MacKenzie S."/>
            <person name="Amaro C."/>
        </authorList>
    </citation>
    <scope>NUCLEOTIDE SEQUENCE</scope>
</reference>